<sequence>MTDNAQENVGVFGKFPIHETRPDSSDDEDEEENNEDDDIHWEDYREYNEDEIQMESTESMEAECDAIYEDICDWSKETLIRLGCVTHALQLVIKECLKKNPRSQEIISYINKLTAFFSMSTYWHSQLVEMTKKGIIKIGDTRWNGLLFALKRLLEVLNIFC</sequence>
<dbReference type="OrthoDB" id="1607513at2759"/>
<evidence type="ECO:0000256" key="1">
    <source>
        <dbReference type="SAM" id="MobiDB-lite"/>
    </source>
</evidence>
<proteinExistence type="predicted"/>
<protein>
    <submittedName>
        <fullName evidence="2">Uncharacterized protein</fullName>
    </submittedName>
</protein>
<feature type="compositionally biased region" description="Acidic residues" evidence="1">
    <location>
        <begin position="25"/>
        <end position="40"/>
    </location>
</feature>
<gene>
    <name evidence="2" type="ORF">AFUS01_LOCUS37513</name>
</gene>
<evidence type="ECO:0000313" key="3">
    <source>
        <dbReference type="Proteomes" id="UP000708208"/>
    </source>
</evidence>
<keyword evidence="3" id="KW-1185">Reference proteome</keyword>
<dbReference type="AlphaFoldDB" id="A0A8J2PTQ1"/>
<evidence type="ECO:0000313" key="2">
    <source>
        <dbReference type="EMBL" id="CAG7827531.1"/>
    </source>
</evidence>
<feature type="region of interest" description="Disordered" evidence="1">
    <location>
        <begin position="1"/>
        <end position="41"/>
    </location>
</feature>
<reference evidence="2" key="1">
    <citation type="submission" date="2021-06" db="EMBL/GenBank/DDBJ databases">
        <authorList>
            <person name="Hodson N. C."/>
            <person name="Mongue J. A."/>
            <person name="Jaron S. K."/>
        </authorList>
    </citation>
    <scope>NUCLEOTIDE SEQUENCE</scope>
</reference>
<comment type="caution">
    <text evidence="2">The sequence shown here is derived from an EMBL/GenBank/DDBJ whole genome shotgun (WGS) entry which is preliminary data.</text>
</comment>
<dbReference type="Proteomes" id="UP000708208">
    <property type="component" value="Unassembled WGS sequence"/>
</dbReference>
<name>A0A8J2PTQ1_9HEXA</name>
<accession>A0A8J2PTQ1</accession>
<dbReference type="EMBL" id="CAJVCH010543881">
    <property type="protein sequence ID" value="CAG7827531.1"/>
    <property type="molecule type" value="Genomic_DNA"/>
</dbReference>
<organism evidence="2 3">
    <name type="scientific">Allacma fusca</name>
    <dbReference type="NCBI Taxonomy" id="39272"/>
    <lineage>
        <taxon>Eukaryota</taxon>
        <taxon>Metazoa</taxon>
        <taxon>Ecdysozoa</taxon>
        <taxon>Arthropoda</taxon>
        <taxon>Hexapoda</taxon>
        <taxon>Collembola</taxon>
        <taxon>Symphypleona</taxon>
        <taxon>Sminthuridae</taxon>
        <taxon>Allacma</taxon>
    </lineage>
</organism>